<dbReference type="InterPro" id="IPR011251">
    <property type="entry name" value="Luciferase-like_dom"/>
</dbReference>
<proteinExistence type="predicted"/>
<dbReference type="GO" id="GO:0004497">
    <property type="term" value="F:monooxygenase activity"/>
    <property type="evidence" value="ECO:0007669"/>
    <property type="project" value="UniProtKB-KW"/>
</dbReference>
<organism evidence="6 7">
    <name type="scientific">Mycetocola lacteus</name>
    <dbReference type="NCBI Taxonomy" id="76637"/>
    <lineage>
        <taxon>Bacteria</taxon>
        <taxon>Bacillati</taxon>
        <taxon>Actinomycetota</taxon>
        <taxon>Actinomycetes</taxon>
        <taxon>Micrococcales</taxon>
        <taxon>Microbacteriaceae</taxon>
        <taxon>Mycetocola</taxon>
    </lineage>
</organism>
<dbReference type="PANTHER" id="PTHR30011">
    <property type="entry name" value="ALKANESULFONATE MONOOXYGENASE-RELATED"/>
    <property type="match status" value="1"/>
</dbReference>
<name>A0A3L7ANW2_9MICO</name>
<dbReference type="AlphaFoldDB" id="A0A3L7ANW2"/>
<protein>
    <submittedName>
        <fullName evidence="6">LLM class flavin-dependent oxidoreductase</fullName>
    </submittedName>
</protein>
<keyword evidence="1" id="KW-0285">Flavoprotein</keyword>
<dbReference type="SUPFAM" id="SSF51679">
    <property type="entry name" value="Bacterial luciferase-like"/>
    <property type="match status" value="1"/>
</dbReference>
<evidence type="ECO:0000256" key="2">
    <source>
        <dbReference type="ARBA" id="ARBA00022643"/>
    </source>
</evidence>
<evidence type="ECO:0000256" key="3">
    <source>
        <dbReference type="ARBA" id="ARBA00023002"/>
    </source>
</evidence>
<dbReference type="RefSeq" id="WP_121688657.1">
    <property type="nucleotide sequence ID" value="NZ_RCUY01000009.1"/>
</dbReference>
<keyword evidence="3" id="KW-0560">Oxidoreductase</keyword>
<feature type="domain" description="Luciferase-like" evidence="5">
    <location>
        <begin position="33"/>
        <end position="281"/>
    </location>
</feature>
<comment type="caution">
    <text evidence="6">The sequence shown here is derived from an EMBL/GenBank/DDBJ whole genome shotgun (WGS) entry which is preliminary data.</text>
</comment>
<dbReference type="Gene3D" id="3.20.20.30">
    <property type="entry name" value="Luciferase-like domain"/>
    <property type="match status" value="1"/>
</dbReference>
<evidence type="ECO:0000256" key="1">
    <source>
        <dbReference type="ARBA" id="ARBA00022630"/>
    </source>
</evidence>
<dbReference type="EMBL" id="RCUY01000009">
    <property type="protein sequence ID" value="RLP82106.1"/>
    <property type="molecule type" value="Genomic_DNA"/>
</dbReference>
<dbReference type="OrthoDB" id="3265338at2"/>
<sequence>MTARTDSIPATPTPFTVGIVLDPGGPLPPDTAPALRFDRAYWAGLVHAAEGGGYDQVLFAGSSAGAAPGLDPVLLASALAPAAERIALVPEVITGVLEPFHLAAAVQTLDHLSRGRAGWLVRPGPAGAGGVREDIEDASETIAASRLLFDSWEEDAEIRDVATGRYIDRDRVHRVDYRGSRFTILGPSYVPRSPQGSPPLFIRVPALSDAEAAGRLARAERDFALEYADTIILDATSGAHPEHTLRALREAGATRIVIEVVPPSGPEAVSALAERALRWHRDGVTGILLRPTILPGGPADLDTRLLAELWGLGLPPTHGRSTPSLRALLGLQPARNAFAEARLAKVGTHGE</sequence>
<evidence type="ECO:0000313" key="6">
    <source>
        <dbReference type="EMBL" id="RLP82106.1"/>
    </source>
</evidence>
<dbReference type="Proteomes" id="UP000269438">
    <property type="component" value="Unassembled WGS sequence"/>
</dbReference>
<evidence type="ECO:0000256" key="4">
    <source>
        <dbReference type="ARBA" id="ARBA00023033"/>
    </source>
</evidence>
<reference evidence="6 7" key="1">
    <citation type="submission" date="2018-10" db="EMBL/GenBank/DDBJ databases">
        <authorList>
            <person name="Li J."/>
        </authorList>
    </citation>
    <scope>NUCLEOTIDE SEQUENCE [LARGE SCALE GENOMIC DNA]</scope>
    <source>
        <strain evidence="6 7">JCM 11654</strain>
    </source>
</reference>
<evidence type="ECO:0000259" key="5">
    <source>
        <dbReference type="Pfam" id="PF00296"/>
    </source>
</evidence>
<keyword evidence="2" id="KW-0288">FMN</keyword>
<dbReference type="PANTHER" id="PTHR30011:SF16">
    <property type="entry name" value="C2H2 FINGER DOMAIN TRANSCRIPTION FACTOR (EUROFUNG)-RELATED"/>
    <property type="match status" value="1"/>
</dbReference>
<keyword evidence="4" id="KW-0503">Monooxygenase</keyword>
<dbReference type="InterPro" id="IPR051260">
    <property type="entry name" value="Diverse_substr_monoxygenases"/>
</dbReference>
<dbReference type="Pfam" id="PF00296">
    <property type="entry name" value="Bac_luciferase"/>
    <property type="match status" value="1"/>
</dbReference>
<dbReference type="InterPro" id="IPR036661">
    <property type="entry name" value="Luciferase-like_sf"/>
</dbReference>
<evidence type="ECO:0000313" key="7">
    <source>
        <dbReference type="Proteomes" id="UP000269438"/>
    </source>
</evidence>
<gene>
    <name evidence="6" type="ORF">D9V34_09815</name>
</gene>
<keyword evidence="7" id="KW-1185">Reference proteome</keyword>
<dbReference type="GO" id="GO:0016705">
    <property type="term" value="F:oxidoreductase activity, acting on paired donors, with incorporation or reduction of molecular oxygen"/>
    <property type="evidence" value="ECO:0007669"/>
    <property type="project" value="InterPro"/>
</dbReference>
<accession>A0A3L7ANW2</accession>